<accession>A0A9W8J9F7</accession>
<dbReference type="Proteomes" id="UP001140091">
    <property type="component" value="Unassembled WGS sequence"/>
</dbReference>
<feature type="compositionally biased region" description="Acidic residues" evidence="1">
    <location>
        <begin position="73"/>
        <end position="84"/>
    </location>
</feature>
<evidence type="ECO:0000256" key="1">
    <source>
        <dbReference type="SAM" id="MobiDB-lite"/>
    </source>
</evidence>
<organism evidence="2 3">
    <name type="scientific">Candolleomyces eurysporus</name>
    <dbReference type="NCBI Taxonomy" id="2828524"/>
    <lineage>
        <taxon>Eukaryota</taxon>
        <taxon>Fungi</taxon>
        <taxon>Dikarya</taxon>
        <taxon>Basidiomycota</taxon>
        <taxon>Agaricomycotina</taxon>
        <taxon>Agaricomycetes</taxon>
        <taxon>Agaricomycetidae</taxon>
        <taxon>Agaricales</taxon>
        <taxon>Agaricineae</taxon>
        <taxon>Psathyrellaceae</taxon>
        <taxon>Candolleomyces</taxon>
    </lineage>
</organism>
<comment type="caution">
    <text evidence="2">The sequence shown here is derived from an EMBL/GenBank/DDBJ whole genome shotgun (WGS) entry which is preliminary data.</text>
</comment>
<protein>
    <submittedName>
        <fullName evidence="2">Uncharacterized protein</fullName>
    </submittedName>
</protein>
<dbReference type="EMBL" id="JANBPK010001050">
    <property type="protein sequence ID" value="KAJ2926658.1"/>
    <property type="molecule type" value="Genomic_DNA"/>
</dbReference>
<name>A0A9W8J9F7_9AGAR</name>
<feature type="non-terminal residue" evidence="2">
    <location>
        <position position="252"/>
    </location>
</feature>
<reference evidence="2" key="1">
    <citation type="submission" date="2022-06" db="EMBL/GenBank/DDBJ databases">
        <title>Genome Sequence of Candolleomyces eurysporus.</title>
        <authorList>
            <person name="Buettner E."/>
        </authorList>
    </citation>
    <scope>NUCLEOTIDE SEQUENCE</scope>
    <source>
        <strain evidence="2">VTCC 930004</strain>
    </source>
</reference>
<dbReference type="AlphaFoldDB" id="A0A9W8J9F7"/>
<feature type="region of interest" description="Disordered" evidence="1">
    <location>
        <begin position="62"/>
        <end position="124"/>
    </location>
</feature>
<evidence type="ECO:0000313" key="3">
    <source>
        <dbReference type="Proteomes" id="UP001140091"/>
    </source>
</evidence>
<proteinExistence type="predicted"/>
<keyword evidence="3" id="KW-1185">Reference proteome</keyword>
<sequence>MNRAVAKFIHKTLLACDRTPLQQLSPMWQSPEILHQIARHIEQLPGSKTDWISRGIDPFTFTVAPSTLPRAPDEDEDEDEDGDSDVNAPVEEKSKAPQVDCDQPPVQKPLIEHRQSPSSSKLFKSAQGNAVPLVFGSLERIDPIQVTRVSTTASALTSGATPKDPDRSVVDHNHQIPIFTPGPPAPAPVANVNSAVTMAKFLARVVVKVLQELDLECAIFGSTACQLYGNARSPEVGLPFWNLRLSGSDALP</sequence>
<evidence type="ECO:0000313" key="2">
    <source>
        <dbReference type="EMBL" id="KAJ2926658.1"/>
    </source>
</evidence>
<gene>
    <name evidence="2" type="ORF">H1R20_g10442</name>
</gene>